<protein>
    <recommendedName>
        <fullName evidence="3">Protein BIG1</fullName>
    </recommendedName>
</protein>
<dbReference type="InterPro" id="IPR037654">
    <property type="entry name" value="Big1"/>
</dbReference>
<keyword evidence="8 10" id="KW-0472">Membrane</keyword>
<dbReference type="PANTHER" id="PTHR28285">
    <property type="entry name" value="PROTEIN BIG1"/>
    <property type="match status" value="1"/>
</dbReference>
<evidence type="ECO:0000313" key="13">
    <source>
        <dbReference type="Proteomes" id="UP000799439"/>
    </source>
</evidence>
<keyword evidence="13" id="KW-1185">Reference proteome</keyword>
<evidence type="ECO:0000256" key="8">
    <source>
        <dbReference type="ARBA" id="ARBA00023136"/>
    </source>
</evidence>
<keyword evidence="9" id="KW-0961">Cell wall biogenesis/degradation</keyword>
<organism evidence="12 13">
    <name type="scientific">Myriangium duriaei CBS 260.36</name>
    <dbReference type="NCBI Taxonomy" id="1168546"/>
    <lineage>
        <taxon>Eukaryota</taxon>
        <taxon>Fungi</taxon>
        <taxon>Dikarya</taxon>
        <taxon>Ascomycota</taxon>
        <taxon>Pezizomycotina</taxon>
        <taxon>Dothideomycetes</taxon>
        <taxon>Dothideomycetidae</taxon>
        <taxon>Myriangiales</taxon>
        <taxon>Myriangiaceae</taxon>
        <taxon>Myriangium</taxon>
    </lineage>
</organism>
<dbReference type="Pfam" id="PF20520">
    <property type="entry name" value="Ac45-VOA1_TM"/>
    <property type="match status" value="1"/>
</dbReference>
<dbReference type="Proteomes" id="UP000799439">
    <property type="component" value="Unassembled WGS sequence"/>
</dbReference>
<evidence type="ECO:0000256" key="6">
    <source>
        <dbReference type="ARBA" id="ARBA00022824"/>
    </source>
</evidence>
<sequence>MRLTTVATAAAAAGSVSAFKDTSPFFLFSSSRLSELSTNVKEGNDIATASTVKEQVSSMLHGCLSDTYLVVYQPGVSTLDFEGSADVPHLKRWLSGEDSSIKSRHVVGSIVGDLEGASLSSRLSKHCDAKVVTLDGQRLPAKDATLPQVLTVDLPGLSPSSPQRQVDLSKNDAYLNSVILSLPSEKYTVIFRTSPPASPQYKSGGGEAQQQHLYDMDEQYSSSMHGHFRRDVNAYPKASNGSNLDSDLPLFEKYQFFNSGIFMGLLVSLLLLSILYIGISAVAGLEVSYYAFSKEFNPASHKKQS</sequence>
<evidence type="ECO:0000256" key="5">
    <source>
        <dbReference type="ARBA" id="ARBA00022729"/>
    </source>
</evidence>
<keyword evidence="7 10" id="KW-1133">Transmembrane helix</keyword>
<comment type="caution">
    <text evidence="12">The sequence shown here is derived from an EMBL/GenBank/DDBJ whole genome shotgun (WGS) entry which is preliminary data.</text>
</comment>
<evidence type="ECO:0000313" key="12">
    <source>
        <dbReference type="EMBL" id="KAF2156826.1"/>
    </source>
</evidence>
<proteinExistence type="inferred from homology"/>
<name>A0A9P4J843_9PEZI</name>
<dbReference type="GO" id="GO:0006078">
    <property type="term" value="P:(1-&gt;6)-beta-D-glucan biosynthetic process"/>
    <property type="evidence" value="ECO:0007669"/>
    <property type="project" value="TreeGrafter"/>
</dbReference>
<dbReference type="GO" id="GO:0009272">
    <property type="term" value="P:fungal-type cell wall biogenesis"/>
    <property type="evidence" value="ECO:0007669"/>
    <property type="project" value="TreeGrafter"/>
</dbReference>
<evidence type="ECO:0000256" key="10">
    <source>
        <dbReference type="SAM" id="Phobius"/>
    </source>
</evidence>
<evidence type="ECO:0000256" key="9">
    <source>
        <dbReference type="ARBA" id="ARBA00023316"/>
    </source>
</evidence>
<feature type="transmembrane region" description="Helical" evidence="10">
    <location>
        <begin position="261"/>
        <end position="285"/>
    </location>
</feature>
<dbReference type="PANTHER" id="PTHR28285:SF1">
    <property type="entry name" value="PROTEIN BIG1"/>
    <property type="match status" value="1"/>
</dbReference>
<reference evidence="12" key="1">
    <citation type="journal article" date="2020" name="Stud. Mycol.">
        <title>101 Dothideomycetes genomes: a test case for predicting lifestyles and emergence of pathogens.</title>
        <authorList>
            <person name="Haridas S."/>
            <person name="Albert R."/>
            <person name="Binder M."/>
            <person name="Bloem J."/>
            <person name="Labutti K."/>
            <person name="Salamov A."/>
            <person name="Andreopoulos B."/>
            <person name="Baker S."/>
            <person name="Barry K."/>
            <person name="Bills G."/>
            <person name="Bluhm B."/>
            <person name="Cannon C."/>
            <person name="Castanera R."/>
            <person name="Culley D."/>
            <person name="Daum C."/>
            <person name="Ezra D."/>
            <person name="Gonzalez J."/>
            <person name="Henrissat B."/>
            <person name="Kuo A."/>
            <person name="Liang C."/>
            <person name="Lipzen A."/>
            <person name="Lutzoni F."/>
            <person name="Magnuson J."/>
            <person name="Mondo S."/>
            <person name="Nolan M."/>
            <person name="Ohm R."/>
            <person name="Pangilinan J."/>
            <person name="Park H.-J."/>
            <person name="Ramirez L."/>
            <person name="Alfaro M."/>
            <person name="Sun H."/>
            <person name="Tritt A."/>
            <person name="Yoshinaga Y."/>
            <person name="Zwiers L.-H."/>
            <person name="Turgeon B."/>
            <person name="Goodwin S."/>
            <person name="Spatafora J."/>
            <person name="Crous P."/>
            <person name="Grigoriev I."/>
        </authorList>
    </citation>
    <scope>NUCLEOTIDE SEQUENCE</scope>
    <source>
        <strain evidence="12">CBS 260.36</strain>
    </source>
</reference>
<gene>
    <name evidence="12" type="ORF">K461DRAFT_317018</name>
</gene>
<dbReference type="OrthoDB" id="9985059at2759"/>
<feature type="domain" description="V-type proton ATPase subunit S1/VOA1 transmembrane" evidence="11">
    <location>
        <begin position="255"/>
        <end position="294"/>
    </location>
</feature>
<keyword evidence="4 10" id="KW-0812">Transmembrane</keyword>
<dbReference type="EMBL" id="ML996081">
    <property type="protein sequence ID" value="KAF2156826.1"/>
    <property type="molecule type" value="Genomic_DNA"/>
</dbReference>
<evidence type="ECO:0000256" key="3">
    <source>
        <dbReference type="ARBA" id="ARBA00022089"/>
    </source>
</evidence>
<accession>A0A9P4J843</accession>
<evidence type="ECO:0000256" key="4">
    <source>
        <dbReference type="ARBA" id="ARBA00022692"/>
    </source>
</evidence>
<keyword evidence="5" id="KW-0732">Signal</keyword>
<keyword evidence="6" id="KW-0256">Endoplasmic reticulum</keyword>
<evidence type="ECO:0000259" key="11">
    <source>
        <dbReference type="Pfam" id="PF20520"/>
    </source>
</evidence>
<dbReference type="GO" id="GO:0071555">
    <property type="term" value="P:cell wall organization"/>
    <property type="evidence" value="ECO:0007669"/>
    <property type="project" value="UniProtKB-KW"/>
</dbReference>
<dbReference type="GO" id="GO:0005789">
    <property type="term" value="C:endoplasmic reticulum membrane"/>
    <property type="evidence" value="ECO:0007669"/>
    <property type="project" value="UniProtKB-SubCell"/>
</dbReference>
<evidence type="ECO:0000256" key="7">
    <source>
        <dbReference type="ARBA" id="ARBA00022989"/>
    </source>
</evidence>
<comment type="similarity">
    <text evidence="2">Belongs to the BIG1 family.</text>
</comment>
<evidence type="ECO:0000256" key="1">
    <source>
        <dbReference type="ARBA" id="ARBA00004115"/>
    </source>
</evidence>
<dbReference type="AlphaFoldDB" id="A0A9P4J843"/>
<comment type="subcellular location">
    <subcellularLocation>
        <location evidence="1">Endoplasmic reticulum membrane</location>
        <topology evidence="1">Single-pass type I membrane protein</topology>
    </subcellularLocation>
</comment>
<dbReference type="InterPro" id="IPR046756">
    <property type="entry name" value="VAS1/VOA1_TM"/>
</dbReference>
<evidence type="ECO:0000256" key="2">
    <source>
        <dbReference type="ARBA" id="ARBA00008203"/>
    </source>
</evidence>